<proteinExistence type="predicted"/>
<dbReference type="RefSeq" id="YP_010678137.1">
    <property type="nucleotide sequence ID" value="NC_071031.1"/>
</dbReference>
<keyword evidence="2" id="KW-1185">Reference proteome</keyword>
<reference evidence="1" key="1">
    <citation type="submission" date="2024-06" db="EMBL/GenBank/DDBJ databases">
        <authorList>
            <person name="Valenzuela N."/>
            <person name="Pablo J."/>
            <person name="Strother B."/>
            <person name="Cravalho Y."/>
            <person name="Barto Z."/>
            <person name="Kane C."/>
            <person name="Chong R.A."/>
            <person name="Kawasaki K."/>
            <person name="Cruz S."/>
            <person name="Porter M.L."/>
            <person name="Pearce R."/>
            <person name="Hohenstein G."/>
            <person name="Li K."/>
            <person name="Kaniho J."/>
            <person name="Sadones M."/>
            <person name="Hamlin F."/>
            <person name="Daniels M."/>
            <person name="McKee K."/>
            <person name="Furlong K.P."/>
            <person name="Rudner A.D."/>
            <person name="Beyer A.R."/>
            <person name="Edgington N.P."/>
            <person name="Freise A.C."/>
            <person name="Garcia Costas A.M."/>
            <person name="Gibb B.P."/>
            <person name="Klyczek K.K."/>
            <person name="Swerdlow S.J."/>
            <person name="Garlena R.A."/>
            <person name="Russell D.A."/>
            <person name="Jacobs-Sera D."/>
            <person name="Hatfull G.F."/>
        </authorList>
    </citation>
    <scope>NUCLEOTIDE SEQUENCE</scope>
</reference>
<accession>A0AA94WVQ4</accession>
<evidence type="ECO:0000313" key="2">
    <source>
        <dbReference type="Proteomes" id="UP000827862"/>
    </source>
</evidence>
<organism evidence="1 2">
    <name type="scientific">Arthrobacter phage KeAlii</name>
    <dbReference type="NCBI Taxonomy" id="2885973"/>
    <lineage>
        <taxon>Viruses</taxon>
        <taxon>Duplodnaviria</taxon>
        <taxon>Heunggongvirae</taxon>
        <taxon>Uroviricota</taxon>
        <taxon>Caudoviricetes</taxon>
        <taxon>Casidaviridae</taxon>
        <taxon>Manhattanvirus</taxon>
        <taxon>Manhattanvirus kealii</taxon>
    </lineage>
</organism>
<dbReference type="Proteomes" id="UP000827862">
    <property type="component" value="Segment"/>
</dbReference>
<protein>
    <submittedName>
        <fullName evidence="1">Minor tail protein</fullName>
    </submittedName>
</protein>
<name>A0AA94WVQ4_9CAUD</name>
<dbReference type="KEGG" id="vg:77954528"/>
<dbReference type="EMBL" id="OK040777">
    <property type="protein sequence ID" value="UDL14626.1"/>
    <property type="molecule type" value="Genomic_DNA"/>
</dbReference>
<dbReference type="GeneID" id="77954528"/>
<evidence type="ECO:0000313" key="1">
    <source>
        <dbReference type="EMBL" id="UDL14626.1"/>
    </source>
</evidence>
<sequence length="356" mass="37719">MTANRGLFIRNVGSVGTTPIEGRLALAGLVFENSPGNPRSGLLDQRATTVVSGTANMSYDVAPCTPVISRAAGEGVYVFTLTGTSNVPTTAAPATGSRYDLIYVKQNDVDKGDPDNNAIVSVLQGTAAASPTKPYASLPDGAYVLAEALVQSGATATNTASVTITQVWKYTVLRGTPLPVRNKAERDEITGARGMEIIRLDTDDWTQTHDGTGWKFVGWRRNEAPITWFLSTANNSRQIALINDVKPYARRVNVYGRLTVYCPTISAGKEEINIAVSAATGQVASAQGKYRLNWGPGSANSDINLSANVNAQNVPVGAGGDVVARLWIEVISGAVNLSPSAGTYGDLYFDYIPEND</sequence>
<gene>
    <name evidence="1" type="primary">20</name>
    <name evidence="1" type="ORF">SEA_KEALII_20</name>
</gene>